<sequence length="68" mass="7069">MVVGLNVGVELSPGVSVVATDVGLWMALPAITPAFLLTGVVVAVVMRDRRRAAAEADQVVLKEPGLDQ</sequence>
<evidence type="ECO:0000313" key="3">
    <source>
        <dbReference type="Proteomes" id="UP000192366"/>
    </source>
</evidence>
<evidence type="ECO:0000313" key="2">
    <source>
        <dbReference type="EMBL" id="ORA02759.1"/>
    </source>
</evidence>
<evidence type="ECO:0000256" key="1">
    <source>
        <dbReference type="SAM" id="Phobius"/>
    </source>
</evidence>
<dbReference type="Proteomes" id="UP000192366">
    <property type="component" value="Unassembled WGS sequence"/>
</dbReference>
<dbReference type="AlphaFoldDB" id="A0A1W9YRX9"/>
<name>A0A1W9YRX9_MYCBA</name>
<keyword evidence="1" id="KW-0472">Membrane</keyword>
<comment type="caution">
    <text evidence="2">The sequence shown here is derived from an EMBL/GenBank/DDBJ whole genome shotgun (WGS) entry which is preliminary data.</text>
</comment>
<keyword evidence="1" id="KW-0812">Transmembrane</keyword>
<dbReference type="STRING" id="564198.BST17_21775"/>
<reference evidence="2 3" key="1">
    <citation type="submission" date="2017-02" db="EMBL/GenBank/DDBJ databases">
        <title>The new phylogeny of genus Mycobacterium.</title>
        <authorList>
            <person name="Tortoli E."/>
            <person name="Trovato A."/>
            <person name="Cirillo D.M."/>
        </authorList>
    </citation>
    <scope>NUCLEOTIDE SEQUENCE [LARGE SCALE GENOMIC DNA]</scope>
    <source>
        <strain evidence="2 3">DSM 45578</strain>
    </source>
</reference>
<dbReference type="EMBL" id="MVHJ01000024">
    <property type="protein sequence ID" value="ORA02759.1"/>
    <property type="molecule type" value="Genomic_DNA"/>
</dbReference>
<proteinExistence type="predicted"/>
<feature type="transmembrane region" description="Helical" evidence="1">
    <location>
        <begin position="22"/>
        <end position="45"/>
    </location>
</feature>
<protein>
    <submittedName>
        <fullName evidence="2">Uncharacterized protein</fullName>
    </submittedName>
</protein>
<keyword evidence="1" id="KW-1133">Transmembrane helix</keyword>
<organism evidence="2 3">
    <name type="scientific">Mycolicibacterium bacteremicum</name>
    <name type="common">Mycobacterium bacteremicum</name>
    <dbReference type="NCBI Taxonomy" id="564198"/>
    <lineage>
        <taxon>Bacteria</taxon>
        <taxon>Bacillati</taxon>
        <taxon>Actinomycetota</taxon>
        <taxon>Actinomycetes</taxon>
        <taxon>Mycobacteriales</taxon>
        <taxon>Mycobacteriaceae</taxon>
        <taxon>Mycolicibacterium</taxon>
    </lineage>
</organism>
<dbReference type="RefSeq" id="WP_083060980.1">
    <property type="nucleotide sequence ID" value="NZ_JACKVM010000008.1"/>
</dbReference>
<keyword evidence="3" id="KW-1185">Reference proteome</keyword>
<gene>
    <name evidence="2" type="ORF">BST17_21775</name>
</gene>
<accession>A0A1W9YRX9</accession>